<feature type="transmembrane region" description="Helical" evidence="1">
    <location>
        <begin position="33"/>
        <end position="49"/>
    </location>
</feature>
<evidence type="ECO:0000256" key="1">
    <source>
        <dbReference type="SAM" id="Phobius"/>
    </source>
</evidence>
<keyword evidence="1" id="KW-0812">Transmembrane</keyword>
<comment type="caution">
    <text evidence="2">The sequence shown here is derived from an EMBL/GenBank/DDBJ whole genome shotgun (WGS) entry which is preliminary data.</text>
</comment>
<dbReference type="EMBL" id="DRZM01000239">
    <property type="protein sequence ID" value="HHP05820.1"/>
    <property type="molecule type" value="Genomic_DNA"/>
</dbReference>
<organism evidence="2">
    <name type="scientific">Thermofilum pendens</name>
    <dbReference type="NCBI Taxonomy" id="2269"/>
    <lineage>
        <taxon>Archaea</taxon>
        <taxon>Thermoproteota</taxon>
        <taxon>Thermoprotei</taxon>
        <taxon>Thermofilales</taxon>
        <taxon>Thermofilaceae</taxon>
        <taxon>Thermofilum</taxon>
    </lineage>
</organism>
<keyword evidence="1" id="KW-1133">Transmembrane helix</keyword>
<protein>
    <submittedName>
        <fullName evidence="2">Uncharacterized protein</fullName>
    </submittedName>
</protein>
<accession>A0A7J3X9F4</accession>
<gene>
    <name evidence="2" type="ORF">ENM88_08795</name>
</gene>
<evidence type="ECO:0000313" key="2">
    <source>
        <dbReference type="EMBL" id="HHP05820.1"/>
    </source>
</evidence>
<dbReference type="AlphaFoldDB" id="A0A7J3X9F4"/>
<keyword evidence="1" id="KW-0472">Membrane</keyword>
<feature type="transmembrane region" description="Helical" evidence="1">
    <location>
        <begin position="58"/>
        <end position="76"/>
    </location>
</feature>
<proteinExistence type="predicted"/>
<feature type="transmembrane region" description="Helical" evidence="1">
    <location>
        <begin position="7"/>
        <end position="27"/>
    </location>
</feature>
<reference evidence="2" key="1">
    <citation type="journal article" date="2020" name="mSystems">
        <title>Genome- and Community-Level Interaction Insights into Carbon Utilization and Element Cycling Functions of Hydrothermarchaeota in Hydrothermal Sediment.</title>
        <authorList>
            <person name="Zhou Z."/>
            <person name="Liu Y."/>
            <person name="Xu W."/>
            <person name="Pan J."/>
            <person name="Luo Z.H."/>
            <person name="Li M."/>
        </authorList>
    </citation>
    <scope>NUCLEOTIDE SEQUENCE [LARGE SCALE GENOMIC DNA]</scope>
    <source>
        <strain evidence="2">SpSt-1125</strain>
    </source>
</reference>
<name>A0A7J3X9F4_THEPE</name>
<sequence length="81" mass="9485">MLLKDRLFNVLLPLLYTVTVYSLASLGEQRLDAYFSMLVLEYFVLYALLRPKRRRRDYIALVLISLFAVAVAFRVLEVVSR</sequence>